<evidence type="ECO:0000256" key="10">
    <source>
        <dbReference type="SAM" id="MobiDB-lite"/>
    </source>
</evidence>
<dbReference type="RefSeq" id="WP_133883909.1">
    <property type="nucleotide sequence ID" value="NZ_MWIN01000025.1"/>
</dbReference>
<dbReference type="InterPro" id="IPR010372">
    <property type="entry name" value="DNA_pol3_delta_N"/>
</dbReference>
<name>A0A4S3K0C7_9GAMM</name>
<keyword evidence="6" id="KW-0239">DNA-directed DNA polymerase</keyword>
<dbReference type="EC" id="2.7.7.7" evidence="1 9"/>
<dbReference type="Gene3D" id="1.20.272.10">
    <property type="match status" value="1"/>
</dbReference>
<dbReference type="Pfam" id="PF06144">
    <property type="entry name" value="DNA_pol3_delta"/>
    <property type="match status" value="1"/>
</dbReference>
<dbReference type="GO" id="GO:0009360">
    <property type="term" value="C:DNA polymerase III complex"/>
    <property type="evidence" value="ECO:0007669"/>
    <property type="project" value="UniProtKB-UniRule"/>
</dbReference>
<dbReference type="NCBIfam" id="TIGR01128">
    <property type="entry name" value="holA"/>
    <property type="match status" value="1"/>
</dbReference>
<accession>A0A4S3K0C7</accession>
<comment type="catalytic activity">
    <reaction evidence="8">
        <text>DNA(n) + a 2'-deoxyribonucleoside 5'-triphosphate = DNA(n+1) + diphosphate</text>
        <dbReference type="Rhea" id="RHEA:22508"/>
        <dbReference type="Rhea" id="RHEA-COMP:17339"/>
        <dbReference type="Rhea" id="RHEA-COMP:17340"/>
        <dbReference type="ChEBI" id="CHEBI:33019"/>
        <dbReference type="ChEBI" id="CHEBI:61560"/>
        <dbReference type="ChEBI" id="CHEBI:173112"/>
        <dbReference type="EC" id="2.7.7.7"/>
    </reaction>
</comment>
<dbReference type="SUPFAM" id="SSF52540">
    <property type="entry name" value="P-loop containing nucleoside triphosphate hydrolases"/>
    <property type="match status" value="1"/>
</dbReference>
<evidence type="ECO:0000256" key="6">
    <source>
        <dbReference type="ARBA" id="ARBA00022932"/>
    </source>
</evidence>
<keyword evidence="5" id="KW-0235">DNA replication</keyword>
<evidence type="ECO:0000256" key="9">
    <source>
        <dbReference type="NCBIfam" id="TIGR01128"/>
    </source>
</evidence>
<dbReference type="GO" id="GO:0003677">
    <property type="term" value="F:DNA binding"/>
    <property type="evidence" value="ECO:0007669"/>
    <property type="project" value="InterPro"/>
</dbReference>
<organism evidence="12 13">
    <name type="scientific">Panacagrimonas perspica</name>
    <dbReference type="NCBI Taxonomy" id="381431"/>
    <lineage>
        <taxon>Bacteria</taxon>
        <taxon>Pseudomonadati</taxon>
        <taxon>Pseudomonadota</taxon>
        <taxon>Gammaproteobacteria</taxon>
        <taxon>Nevskiales</taxon>
        <taxon>Nevskiaceae</taxon>
        <taxon>Panacagrimonas</taxon>
    </lineage>
</organism>
<dbReference type="AlphaFoldDB" id="A0A4S3K0C7"/>
<keyword evidence="13" id="KW-1185">Reference proteome</keyword>
<protein>
    <recommendedName>
        <fullName evidence="2 9">DNA polymerase III subunit delta</fullName>
        <ecNumber evidence="1 9">2.7.7.7</ecNumber>
    </recommendedName>
</protein>
<dbReference type="Gene3D" id="1.10.8.60">
    <property type="match status" value="1"/>
</dbReference>
<evidence type="ECO:0000256" key="8">
    <source>
        <dbReference type="ARBA" id="ARBA00049244"/>
    </source>
</evidence>
<dbReference type="PANTHER" id="PTHR34388">
    <property type="entry name" value="DNA POLYMERASE III SUBUNIT DELTA"/>
    <property type="match status" value="1"/>
</dbReference>
<evidence type="ECO:0000259" key="11">
    <source>
        <dbReference type="Pfam" id="PF06144"/>
    </source>
</evidence>
<dbReference type="EMBL" id="SOBT01000013">
    <property type="protein sequence ID" value="TDU23238.1"/>
    <property type="molecule type" value="Genomic_DNA"/>
</dbReference>
<evidence type="ECO:0000313" key="12">
    <source>
        <dbReference type="EMBL" id="TDU23238.1"/>
    </source>
</evidence>
<comment type="caution">
    <text evidence="12">The sequence shown here is derived from an EMBL/GenBank/DDBJ whole genome shotgun (WGS) entry which is preliminary data.</text>
</comment>
<dbReference type="Gene3D" id="3.40.50.300">
    <property type="entry name" value="P-loop containing nucleotide triphosphate hydrolases"/>
    <property type="match status" value="1"/>
</dbReference>
<dbReference type="CDD" id="cd18138">
    <property type="entry name" value="HLD_clamp_pol_III_delta"/>
    <property type="match status" value="1"/>
</dbReference>
<proteinExistence type="inferred from homology"/>
<dbReference type="InterPro" id="IPR005790">
    <property type="entry name" value="DNA_polIII_delta"/>
</dbReference>
<feature type="domain" description="DNA polymerase III delta N-terminal" evidence="11">
    <location>
        <begin position="20"/>
        <end position="153"/>
    </location>
</feature>
<evidence type="ECO:0000256" key="4">
    <source>
        <dbReference type="ARBA" id="ARBA00022695"/>
    </source>
</evidence>
<keyword evidence="3" id="KW-0808">Transferase</keyword>
<dbReference type="OrthoDB" id="9770982at2"/>
<dbReference type="Proteomes" id="UP000295341">
    <property type="component" value="Unassembled WGS sequence"/>
</dbReference>
<gene>
    <name evidence="12" type="ORF">DFR24_4761</name>
</gene>
<dbReference type="SUPFAM" id="SSF48019">
    <property type="entry name" value="post-AAA+ oligomerization domain-like"/>
    <property type="match status" value="1"/>
</dbReference>
<evidence type="ECO:0000256" key="5">
    <source>
        <dbReference type="ARBA" id="ARBA00022705"/>
    </source>
</evidence>
<feature type="region of interest" description="Disordered" evidence="10">
    <location>
        <begin position="84"/>
        <end position="110"/>
    </location>
</feature>
<keyword evidence="4" id="KW-0548">Nucleotidyltransferase</keyword>
<dbReference type="GO" id="GO:0006261">
    <property type="term" value="P:DNA-templated DNA replication"/>
    <property type="evidence" value="ECO:0007669"/>
    <property type="project" value="TreeGrafter"/>
</dbReference>
<dbReference type="GO" id="GO:0003887">
    <property type="term" value="F:DNA-directed DNA polymerase activity"/>
    <property type="evidence" value="ECO:0007669"/>
    <property type="project" value="UniProtKB-UniRule"/>
</dbReference>
<evidence type="ECO:0000256" key="1">
    <source>
        <dbReference type="ARBA" id="ARBA00012417"/>
    </source>
</evidence>
<comment type="similarity">
    <text evidence="7">Belongs to the DNA polymerase HolA subunit family.</text>
</comment>
<reference evidence="12 13" key="1">
    <citation type="submission" date="2019-03" db="EMBL/GenBank/DDBJ databases">
        <title>Genomic Encyclopedia of Type Strains, Phase IV (KMG-IV): sequencing the most valuable type-strain genomes for metagenomic binning, comparative biology and taxonomic classification.</title>
        <authorList>
            <person name="Goeker M."/>
        </authorList>
    </citation>
    <scope>NUCLEOTIDE SEQUENCE [LARGE SCALE GENOMIC DNA]</scope>
    <source>
        <strain evidence="12 13">DSM 26377</strain>
    </source>
</reference>
<dbReference type="InterPro" id="IPR008921">
    <property type="entry name" value="DNA_pol3_clamp-load_cplx_C"/>
</dbReference>
<evidence type="ECO:0000256" key="7">
    <source>
        <dbReference type="ARBA" id="ARBA00034754"/>
    </source>
</evidence>
<evidence type="ECO:0000256" key="2">
    <source>
        <dbReference type="ARBA" id="ARBA00017703"/>
    </source>
</evidence>
<dbReference type="InterPro" id="IPR027417">
    <property type="entry name" value="P-loop_NTPase"/>
</dbReference>
<sequence length="367" mass="39637">MKLRPEQLSAHLAKPLLPVYVVAGEEPLLIEESLDAIRAAARREGYSEREIFDVERGFDWGRVIESCNSLSLFATRKIVELRMPKGPKPGASKSADDDDDAGEESEGKSSASIDGAKLLVELAGRPPQDTLLLVTGGKLDYKQQQAAWYVALENAGASVYSPEIAAEQWPGWIDQRMRAKGLKPDKDAVMELAGRTEGNALAAKQDIDKLALLHPDGVLTADAVRASVADSSRFDAFDLGDRILGGDAAGASHTLSRLREEGVDVLAILGPLAWMLRQWSQAQAAYARSGDAASACAEARVFPRTRIPLFGKALSRTRSTQLFGWLRQAAVIDQLAKSTGGKDQAWEELLTLVLAAAGRRVVRPLGL</sequence>
<dbReference type="PANTHER" id="PTHR34388:SF1">
    <property type="entry name" value="DNA POLYMERASE III SUBUNIT DELTA"/>
    <property type="match status" value="1"/>
</dbReference>
<evidence type="ECO:0000313" key="13">
    <source>
        <dbReference type="Proteomes" id="UP000295341"/>
    </source>
</evidence>
<evidence type="ECO:0000256" key="3">
    <source>
        <dbReference type="ARBA" id="ARBA00022679"/>
    </source>
</evidence>